<dbReference type="PANTHER" id="PTHR13140">
    <property type="entry name" value="MYOSIN"/>
    <property type="match status" value="1"/>
</dbReference>
<dbReference type="Pfam" id="PF00612">
    <property type="entry name" value="IQ"/>
    <property type="match status" value="2"/>
</dbReference>
<evidence type="ECO:0000256" key="3">
    <source>
        <dbReference type="ARBA" id="ARBA00023123"/>
    </source>
</evidence>
<dbReference type="Gene3D" id="3.40.850.10">
    <property type="entry name" value="Kinesin motor domain"/>
    <property type="match status" value="1"/>
</dbReference>
<keyword evidence="7" id="KW-0175">Coiled coil</keyword>
<feature type="binding site" evidence="6">
    <location>
        <begin position="193"/>
        <end position="200"/>
    </location>
    <ligand>
        <name>ATP</name>
        <dbReference type="ChEBI" id="CHEBI:30616"/>
    </ligand>
</feature>
<dbReference type="Pfam" id="PF00063">
    <property type="entry name" value="Myosin_head"/>
    <property type="match status" value="1"/>
</dbReference>
<dbReference type="GO" id="GO:0016459">
    <property type="term" value="C:myosin complex"/>
    <property type="evidence" value="ECO:0007669"/>
    <property type="project" value="UniProtKB-KW"/>
</dbReference>
<dbReference type="Gene3D" id="3.30.70.1590">
    <property type="match status" value="1"/>
</dbReference>
<feature type="coiled-coil region" evidence="7">
    <location>
        <begin position="874"/>
        <end position="1071"/>
    </location>
</feature>
<keyword evidence="4 6" id="KW-0505">Motor protein</keyword>
<dbReference type="InterPro" id="IPR001609">
    <property type="entry name" value="Myosin_head_motor_dom-like"/>
</dbReference>
<dbReference type="OrthoDB" id="37397at2759"/>
<dbReference type="AlphaFoldDB" id="A0A9N8H1N8"/>
<dbReference type="Proteomes" id="UP001153069">
    <property type="component" value="Unassembled WGS sequence"/>
</dbReference>
<evidence type="ECO:0000256" key="7">
    <source>
        <dbReference type="SAM" id="Coils"/>
    </source>
</evidence>
<name>A0A9N8H1N8_9STRA</name>
<evidence type="ECO:0000256" key="1">
    <source>
        <dbReference type="ARBA" id="ARBA00022741"/>
    </source>
</evidence>
<proteinExistence type="inferred from homology"/>
<evidence type="ECO:0000256" key="5">
    <source>
        <dbReference type="ARBA" id="ARBA00023203"/>
    </source>
</evidence>
<evidence type="ECO:0000313" key="10">
    <source>
        <dbReference type="EMBL" id="CAB9497471.1"/>
    </source>
</evidence>
<dbReference type="GO" id="GO:0005524">
    <property type="term" value="F:ATP binding"/>
    <property type="evidence" value="ECO:0007669"/>
    <property type="project" value="UniProtKB-UniRule"/>
</dbReference>
<dbReference type="GO" id="GO:0016020">
    <property type="term" value="C:membrane"/>
    <property type="evidence" value="ECO:0007669"/>
    <property type="project" value="TreeGrafter"/>
</dbReference>
<dbReference type="GO" id="GO:0005737">
    <property type="term" value="C:cytoplasm"/>
    <property type="evidence" value="ECO:0007669"/>
    <property type="project" value="TreeGrafter"/>
</dbReference>
<evidence type="ECO:0000256" key="8">
    <source>
        <dbReference type="SAM" id="MobiDB-lite"/>
    </source>
</evidence>
<feature type="region of interest" description="Actin-binding" evidence="6">
    <location>
        <begin position="684"/>
        <end position="706"/>
    </location>
</feature>
<keyword evidence="5 6" id="KW-0009">Actin-binding</keyword>
<evidence type="ECO:0000256" key="4">
    <source>
        <dbReference type="ARBA" id="ARBA00023175"/>
    </source>
</evidence>
<dbReference type="GO" id="GO:0007015">
    <property type="term" value="P:actin filament organization"/>
    <property type="evidence" value="ECO:0007669"/>
    <property type="project" value="TreeGrafter"/>
</dbReference>
<dbReference type="PROSITE" id="PS50096">
    <property type="entry name" value="IQ"/>
    <property type="match status" value="1"/>
</dbReference>
<dbReference type="Gene3D" id="1.20.5.190">
    <property type="match status" value="1"/>
</dbReference>
<sequence>MGGDDETKGKNHAFVYIASKDYAWIPATLLDTDKGKAHVEVPHYKDEQSIVCDGGASASKKTKEWVDLKKYPNKVLPLQNVTGGGQLIEYPDMVDIPFLHEAGILFNLKLRHLRGRPYTRTGDIIIAINPFQWFTELYTEKKQIMYSNRLVWESTHTEQDPRRGLEPHVYEASALVYRGLAFDREDQSILVSGESGAGKTETVKICMNHIASVQKGRDIKSGGEIDPVVRRVLNSNPLLEAFGNAKTTRNDNSSRFGKYTQLQFHRPEDEMAGSIDLANTICKLAGSKCEAYLLEKNRVTGHEDVERTYHIFYQILAAPDAEKTKLWDGLKGTDFNSYKYVGDTDTKKIEGMTDAQHFEKTRETLELIHLGGDKYTMLMRAILVVMQTGNLTFGPREGDSDKSDCTSKKELKGLAELMGVPEDALNKAFTERTMKTRGETYKVPQDAKTAKESADAFAKEVYGKLFLWLVSGINEATKAEKNFEGGGLASSDFGIIGLLDIFGFESFLINRFEQLCINYANEKLQQKFTEDIFRSVQAEYIEEGIALAEITYDDNTDVLDLIEGRTGLCALLNEECVRPKGSDEAFVNKALAQNKKSPCIVVNHMDRMSFGIHHYAGKVMYSAEFFVVRNQDTLPTDVEELMQISTNEIVSHVAVDNEPAKAKPGRQKSNIVGKTIWTKYKTQLATLMTDLRKTTSRYIRCIKPNKPKKPSVMEHVGTVEQLRCAGVVAAVTITRSAFPNRLDHAPAYRRFLPLKPAAAGKADKNDIKALLAELMDSALASLVQGEGENTKKAYVIGKTKIYFRAGAMEYLESERLKGCDKWAVIMQRVYRGYCVRKKLGGINGYKMQAKAPKAITIQCWYRQLAAKFKLGRLRKKHKEKKKKAKKRVRAAMKIQACGRGYLVRPKFKKKLKLMKERERLKKLANDLEEKVREAEMKRLQNVEAAREAAENEIEEYKEVVREELKSDKEKQKKYAQQQTLIDESSNIIEFLRRENTKLKNQSEGMRKDFKELKDNNKRLQEENEAATSSFTALNDHAKQLNVKNAKLITNVQEYKKKLEGLKDDLKEKQSYYIAEAEARLAAQKRMAAIVGTIQDKCRDPQLIEDAVIMALECEAEAKAERAALDAQDGKSAPATGTTAAVADDDSTDYGDISSDEDSDDDSD</sequence>
<comment type="similarity">
    <text evidence="6">Belongs to the TRAFAC class myosin-kinesin ATPase superfamily. Myosin family.</text>
</comment>
<dbReference type="PANTHER" id="PTHR13140:SF706">
    <property type="entry name" value="DILUTE CLASS UNCONVENTIONAL MYOSIN, ISOFORM C"/>
    <property type="match status" value="1"/>
</dbReference>
<reference evidence="10" key="1">
    <citation type="submission" date="2020-06" db="EMBL/GenBank/DDBJ databases">
        <authorList>
            <consortium name="Plant Systems Biology data submission"/>
        </authorList>
    </citation>
    <scope>NUCLEOTIDE SEQUENCE</scope>
    <source>
        <strain evidence="10">D6</strain>
    </source>
</reference>
<dbReference type="PRINTS" id="PR00193">
    <property type="entry name" value="MYOSINHEAVY"/>
</dbReference>
<evidence type="ECO:0000313" key="11">
    <source>
        <dbReference type="Proteomes" id="UP001153069"/>
    </source>
</evidence>
<keyword evidence="11" id="KW-1185">Reference proteome</keyword>
<keyword evidence="3 6" id="KW-0518">Myosin</keyword>
<feature type="domain" description="Myosin motor" evidence="9">
    <location>
        <begin position="88"/>
        <end position="816"/>
    </location>
</feature>
<dbReference type="Gene3D" id="1.20.120.720">
    <property type="entry name" value="Myosin VI head, motor domain, U50 subdomain"/>
    <property type="match status" value="1"/>
</dbReference>
<evidence type="ECO:0000259" key="9">
    <source>
        <dbReference type="PROSITE" id="PS51456"/>
    </source>
</evidence>
<dbReference type="InterPro" id="IPR027417">
    <property type="entry name" value="P-loop_NTPase"/>
</dbReference>
<gene>
    <name evidence="10" type="ORF">SEMRO_20_G014190.1</name>
</gene>
<dbReference type="InterPro" id="IPR000048">
    <property type="entry name" value="IQ_motif_EF-hand-BS"/>
</dbReference>
<evidence type="ECO:0000256" key="2">
    <source>
        <dbReference type="ARBA" id="ARBA00022840"/>
    </source>
</evidence>
<dbReference type="CDD" id="cd00124">
    <property type="entry name" value="MYSc"/>
    <property type="match status" value="1"/>
</dbReference>
<keyword evidence="2 6" id="KW-0067">ATP-binding</keyword>
<dbReference type="SUPFAM" id="SSF52540">
    <property type="entry name" value="P-loop containing nucleoside triphosphate hydrolases"/>
    <property type="match status" value="1"/>
</dbReference>
<dbReference type="EMBL" id="CAICTM010000020">
    <property type="protein sequence ID" value="CAB9497471.1"/>
    <property type="molecule type" value="Genomic_DNA"/>
</dbReference>
<keyword evidence="1 6" id="KW-0547">Nucleotide-binding</keyword>
<feature type="region of interest" description="Disordered" evidence="8">
    <location>
        <begin position="1119"/>
        <end position="1163"/>
    </location>
</feature>
<protein>
    <submittedName>
        <fullName evidence="10">Unconventional myosin</fullName>
    </submittedName>
</protein>
<comment type="caution">
    <text evidence="10">The sequence shown here is derived from an EMBL/GenBank/DDBJ whole genome shotgun (WGS) entry which is preliminary data.</text>
</comment>
<dbReference type="SMART" id="SM00242">
    <property type="entry name" value="MYSc"/>
    <property type="match status" value="1"/>
</dbReference>
<accession>A0A9N8H1N8</accession>
<dbReference type="GO" id="GO:0000146">
    <property type="term" value="F:microfilament motor activity"/>
    <property type="evidence" value="ECO:0007669"/>
    <property type="project" value="TreeGrafter"/>
</dbReference>
<dbReference type="GO" id="GO:0051015">
    <property type="term" value="F:actin filament binding"/>
    <property type="evidence" value="ECO:0007669"/>
    <property type="project" value="TreeGrafter"/>
</dbReference>
<feature type="compositionally biased region" description="Acidic residues" evidence="8">
    <location>
        <begin position="1142"/>
        <end position="1163"/>
    </location>
</feature>
<evidence type="ECO:0000256" key="6">
    <source>
        <dbReference type="PROSITE-ProRule" id="PRU00782"/>
    </source>
</evidence>
<dbReference type="InterPro" id="IPR036961">
    <property type="entry name" value="Kinesin_motor_dom_sf"/>
</dbReference>
<dbReference type="Gene3D" id="1.20.58.530">
    <property type="match status" value="1"/>
</dbReference>
<dbReference type="SMART" id="SM00015">
    <property type="entry name" value="IQ"/>
    <property type="match status" value="2"/>
</dbReference>
<organism evidence="10 11">
    <name type="scientific">Seminavis robusta</name>
    <dbReference type="NCBI Taxonomy" id="568900"/>
    <lineage>
        <taxon>Eukaryota</taxon>
        <taxon>Sar</taxon>
        <taxon>Stramenopiles</taxon>
        <taxon>Ochrophyta</taxon>
        <taxon>Bacillariophyta</taxon>
        <taxon>Bacillariophyceae</taxon>
        <taxon>Bacillariophycidae</taxon>
        <taxon>Naviculales</taxon>
        <taxon>Naviculaceae</taxon>
        <taxon>Seminavis</taxon>
    </lineage>
</organism>
<dbReference type="PROSITE" id="PS51456">
    <property type="entry name" value="MYOSIN_MOTOR"/>
    <property type="match status" value="1"/>
</dbReference>
<dbReference type="Gene3D" id="1.10.10.820">
    <property type="match status" value="1"/>
</dbReference>